<name>A0ABR1XL88_9PEZI</name>
<protein>
    <submittedName>
        <fullName evidence="2">Uncharacterized protein</fullName>
    </submittedName>
</protein>
<feature type="compositionally biased region" description="Basic and acidic residues" evidence="1">
    <location>
        <begin position="12"/>
        <end position="48"/>
    </location>
</feature>
<proteinExistence type="predicted"/>
<gene>
    <name evidence="2" type="ORF">IWX90DRAFT_508051</name>
</gene>
<comment type="caution">
    <text evidence="2">The sequence shown here is derived from an EMBL/GenBank/DDBJ whole genome shotgun (WGS) entry which is preliminary data.</text>
</comment>
<dbReference type="EMBL" id="JBBWUH010000008">
    <property type="protein sequence ID" value="KAK8159558.1"/>
    <property type="molecule type" value="Genomic_DNA"/>
</dbReference>
<feature type="compositionally biased region" description="Acidic residues" evidence="1">
    <location>
        <begin position="1"/>
        <end position="10"/>
    </location>
</feature>
<accession>A0ABR1XL88</accession>
<evidence type="ECO:0000313" key="2">
    <source>
        <dbReference type="EMBL" id="KAK8159558.1"/>
    </source>
</evidence>
<feature type="region of interest" description="Disordered" evidence="1">
    <location>
        <begin position="462"/>
        <end position="511"/>
    </location>
</feature>
<sequence length="511" mass="55177">MANSDDEGDTFFDVREPPPRTPRREPGWWRNRFGEMGRRPMRPSQREQSNRLFHAMLNKEGDTRRAANSLRATIEADGQDDEGGVEEGDRIEERDDLGSTWFGPALNTGPSNLQQWQIEQGASPPDPLTALFETYIQGGRNLIPVSGPDDQYVIFGAERRRASRIVASSLVKGYLVLSLKEILADDEMTLLDVHNVTVRDTQRGTNTTWLLIVLSSTAIPESQFIAIPSTFASRMTTTIDTETRLTNSVTVEGVLHAPPQPAAANTTQTREVVHSATTYLELTRGSVIPLTSPSMNAPQMNRWRGVLAHCSLGDLAIAITSEAFEPSLDNRDVCDDNIVVDADGTMLRVEGAAAWEAVRGRERDSGRGFGPAAAAAMAALRGRTQRLALSESGNEGAIIEEVHPERGQGYGPRGGANDGPGYGRGYGNYYGRGGPNITWGAGGGRGYNPGSGNAYGNAFESGSGYASRQGPVSDAVRGQRGGRGPGQGRERGRGAGSGFNTTARRAMERRR</sequence>
<organism evidence="2 3">
    <name type="scientific">Phyllosticta citrichinensis</name>
    <dbReference type="NCBI Taxonomy" id="1130410"/>
    <lineage>
        <taxon>Eukaryota</taxon>
        <taxon>Fungi</taxon>
        <taxon>Dikarya</taxon>
        <taxon>Ascomycota</taxon>
        <taxon>Pezizomycotina</taxon>
        <taxon>Dothideomycetes</taxon>
        <taxon>Dothideomycetes incertae sedis</taxon>
        <taxon>Botryosphaeriales</taxon>
        <taxon>Phyllostictaceae</taxon>
        <taxon>Phyllosticta</taxon>
    </lineage>
</organism>
<dbReference type="Proteomes" id="UP001456524">
    <property type="component" value="Unassembled WGS sequence"/>
</dbReference>
<keyword evidence="3" id="KW-1185">Reference proteome</keyword>
<reference evidence="2 3" key="1">
    <citation type="journal article" date="2022" name="G3 (Bethesda)">
        <title>Enemy or ally: a genomic approach to elucidate the lifestyle of Phyllosticta citrichinaensis.</title>
        <authorList>
            <person name="Buijs V.A."/>
            <person name="Groenewald J.Z."/>
            <person name="Haridas S."/>
            <person name="LaButti K.M."/>
            <person name="Lipzen A."/>
            <person name="Martin F.M."/>
            <person name="Barry K."/>
            <person name="Grigoriev I.V."/>
            <person name="Crous P.W."/>
            <person name="Seidl M.F."/>
        </authorList>
    </citation>
    <scope>NUCLEOTIDE SEQUENCE [LARGE SCALE GENOMIC DNA]</scope>
    <source>
        <strain evidence="2 3">CBS 129764</strain>
    </source>
</reference>
<evidence type="ECO:0000313" key="3">
    <source>
        <dbReference type="Proteomes" id="UP001456524"/>
    </source>
</evidence>
<evidence type="ECO:0000256" key="1">
    <source>
        <dbReference type="SAM" id="MobiDB-lite"/>
    </source>
</evidence>
<feature type="region of interest" description="Disordered" evidence="1">
    <location>
        <begin position="1"/>
        <end position="48"/>
    </location>
</feature>